<comment type="function">
    <text evidence="1 11">Functions in the biosynthesis of the anionic phospholipids phosphatidylglycerol and cardiolipin.</text>
</comment>
<evidence type="ECO:0000256" key="6">
    <source>
        <dbReference type="ARBA" id="ARBA00022737"/>
    </source>
</evidence>
<dbReference type="CDD" id="cd09135">
    <property type="entry name" value="PLDc_PGS1_euk_1"/>
    <property type="match status" value="1"/>
</dbReference>
<dbReference type="PANTHER" id="PTHR12586:SF1">
    <property type="entry name" value="CDP-DIACYLGLYCEROL--GLYCEROL-3-PHOSPHATE 3-PHOSPHATIDYLTRANSFERASE, MITOCHONDRIAL"/>
    <property type="match status" value="1"/>
</dbReference>
<dbReference type="InterPro" id="IPR001736">
    <property type="entry name" value="PLipase_D/transphosphatidylase"/>
</dbReference>
<dbReference type="EMBL" id="JADBJN010000003">
    <property type="protein sequence ID" value="KAG5673554.1"/>
    <property type="molecule type" value="Genomic_DNA"/>
</dbReference>
<keyword evidence="9 11" id="KW-1208">Phospholipid metabolism</keyword>
<evidence type="ECO:0000256" key="5">
    <source>
        <dbReference type="ARBA" id="ARBA00022679"/>
    </source>
</evidence>
<dbReference type="SUPFAM" id="SSF56024">
    <property type="entry name" value="Phospholipase D/nuclease"/>
    <property type="match status" value="1"/>
</dbReference>
<keyword evidence="6" id="KW-0677">Repeat</keyword>
<evidence type="ECO:0000256" key="8">
    <source>
        <dbReference type="ARBA" id="ARBA00023209"/>
    </source>
</evidence>
<feature type="transmembrane region" description="Helical" evidence="12">
    <location>
        <begin position="12"/>
        <end position="33"/>
    </location>
</feature>
<dbReference type="InterPro" id="IPR016270">
    <property type="entry name" value="PGS1"/>
</dbReference>
<dbReference type="PANTHER" id="PTHR12586">
    <property type="entry name" value="CDP-DIACYLGLYCEROL--SERINE O-PHOSPHATIDYLTRANSFERASE"/>
    <property type="match status" value="1"/>
</dbReference>
<comment type="subcellular location">
    <subcellularLocation>
        <location evidence="11">Mitochondrion</location>
    </subcellularLocation>
</comment>
<comment type="similarity">
    <text evidence="3 11">Belongs to the CDP-alcohol phosphatidyltransferase class-II family.</text>
</comment>
<organism evidence="14 15">
    <name type="scientific">Polypedilum vanderplanki</name>
    <name type="common">Sleeping chironomid midge</name>
    <dbReference type="NCBI Taxonomy" id="319348"/>
    <lineage>
        <taxon>Eukaryota</taxon>
        <taxon>Metazoa</taxon>
        <taxon>Ecdysozoa</taxon>
        <taxon>Arthropoda</taxon>
        <taxon>Hexapoda</taxon>
        <taxon>Insecta</taxon>
        <taxon>Pterygota</taxon>
        <taxon>Neoptera</taxon>
        <taxon>Endopterygota</taxon>
        <taxon>Diptera</taxon>
        <taxon>Nematocera</taxon>
        <taxon>Chironomoidea</taxon>
        <taxon>Chironomidae</taxon>
        <taxon>Chironominae</taxon>
        <taxon>Polypedilum</taxon>
        <taxon>Polypedilum</taxon>
    </lineage>
</organism>
<accession>A0A9J6BV10</accession>
<keyword evidence="15" id="KW-1185">Reference proteome</keyword>
<comment type="catalytic activity">
    <reaction evidence="10 11">
        <text>a CDP-1,2-diacyl-sn-glycerol + sn-glycerol 3-phosphate = a 1,2-diacyl-sn-glycero-3-phospho-(1'-sn-glycero-3'-phosphate) + CMP + H(+)</text>
        <dbReference type="Rhea" id="RHEA:12593"/>
        <dbReference type="ChEBI" id="CHEBI:15378"/>
        <dbReference type="ChEBI" id="CHEBI:57597"/>
        <dbReference type="ChEBI" id="CHEBI:58332"/>
        <dbReference type="ChEBI" id="CHEBI:60110"/>
        <dbReference type="ChEBI" id="CHEBI:60377"/>
        <dbReference type="EC" id="2.7.8.5"/>
    </reaction>
</comment>
<dbReference type="PROSITE" id="PS50035">
    <property type="entry name" value="PLD"/>
    <property type="match status" value="1"/>
</dbReference>
<dbReference type="Pfam" id="PF13091">
    <property type="entry name" value="PLDc_2"/>
    <property type="match status" value="2"/>
</dbReference>
<dbReference type="SMART" id="SM00155">
    <property type="entry name" value="PLDc"/>
    <property type="match status" value="2"/>
</dbReference>
<dbReference type="Proteomes" id="UP001107558">
    <property type="component" value="Chromosome 3"/>
</dbReference>
<evidence type="ECO:0000313" key="14">
    <source>
        <dbReference type="EMBL" id="KAG5673554.1"/>
    </source>
</evidence>
<comment type="caution">
    <text evidence="14">The sequence shown here is derived from an EMBL/GenBank/DDBJ whole genome shotgun (WGS) entry which is preliminary data.</text>
</comment>
<evidence type="ECO:0000256" key="11">
    <source>
        <dbReference type="RuleBase" id="RU365024"/>
    </source>
</evidence>
<evidence type="ECO:0000256" key="10">
    <source>
        <dbReference type="ARBA" id="ARBA00048586"/>
    </source>
</evidence>
<keyword evidence="12" id="KW-1133">Transmembrane helix</keyword>
<evidence type="ECO:0000256" key="12">
    <source>
        <dbReference type="SAM" id="Phobius"/>
    </source>
</evidence>
<dbReference type="InterPro" id="IPR025202">
    <property type="entry name" value="PLD-like_dom"/>
</dbReference>
<keyword evidence="12" id="KW-0812">Transmembrane</keyword>
<feature type="domain" description="PLD phosphodiesterase" evidence="13">
    <location>
        <begin position="201"/>
        <end position="227"/>
    </location>
</feature>
<dbReference type="GO" id="GO:0005524">
    <property type="term" value="F:ATP binding"/>
    <property type="evidence" value="ECO:0007669"/>
    <property type="project" value="UniProtKB-KW"/>
</dbReference>
<keyword evidence="12" id="KW-0472">Membrane</keyword>
<reference evidence="14" key="1">
    <citation type="submission" date="2021-03" db="EMBL/GenBank/DDBJ databases">
        <title>Chromosome level genome of the anhydrobiotic midge Polypedilum vanderplanki.</title>
        <authorList>
            <person name="Yoshida Y."/>
            <person name="Kikawada T."/>
            <person name="Gusev O."/>
        </authorList>
    </citation>
    <scope>NUCLEOTIDE SEQUENCE</scope>
    <source>
        <strain evidence="14">NIAS01</strain>
        <tissue evidence="14">Whole body or cell culture</tissue>
    </source>
</reference>
<evidence type="ECO:0000256" key="9">
    <source>
        <dbReference type="ARBA" id="ARBA00023264"/>
    </source>
</evidence>
<keyword evidence="7 11" id="KW-0443">Lipid metabolism</keyword>
<gene>
    <name evidence="14" type="ORF">PVAND_003593</name>
</gene>
<keyword evidence="8 11" id="KW-0594">Phospholipid biosynthesis</keyword>
<keyword evidence="4 11" id="KW-0444">Lipid biosynthesis</keyword>
<keyword evidence="11" id="KW-0067">ATP-binding</keyword>
<dbReference type="AlphaFoldDB" id="A0A9J6BV10"/>
<evidence type="ECO:0000256" key="3">
    <source>
        <dbReference type="ARBA" id="ARBA00010682"/>
    </source>
</evidence>
<protein>
    <recommendedName>
        <fullName evidence="11">CDP-diacylglycerol--glycerol-3-phosphate 3-phosphatidyltransferase</fullName>
        <ecNumber evidence="11">2.7.8.5</ecNumber>
    </recommendedName>
</protein>
<dbReference type="Gene3D" id="3.30.870.10">
    <property type="entry name" value="Endonuclease Chain A"/>
    <property type="match status" value="2"/>
</dbReference>
<sequence>MIKNQDDKWNETRICFQVISKLIAIFLAAFTMIRRVFSTFIDYHSPITQSDFFQPSTFGIHRIKEEHWPIDNFSFLLNFSPCFPVNSTNVRIINEPIDFYKSILENASKAKYRISLASLYLGIGKMESDLVDAIKNNMSENDKLKVNILLDFTRGTRGKINSKLMLMPLIKQSTNCTVSLYHTPLLRGITKKIIPARWNELVGLQHMKIYLFDDSVIISGANLSNDYFTNRQDRYVEINDQKLSNFFAEILEKVHAFSLKVQMNGECTLHDNWKFIPYESNYKDFVNEARKSIQSVFKKAYDEQINNDLMKNDADTWLFPTLEMGQLNIHHDSLVTKKILSEAKVGSSLKMATGYFNLTQTYMDSLVNECKADCSIIMAHPNANGFKGSKFPSSGIPDAYSLLAKKFYKQIKEQKQQKRISLLEYEREKWTYHAKGLWYHSNINNHQSEWPCMTIIGSSNYGERSVNRDLEAQVCIITKSKELQQSLKNEYDHILNYASKAENQLITRVIPNWVKTVVLLFKKYF</sequence>
<evidence type="ECO:0000256" key="2">
    <source>
        <dbReference type="ARBA" id="ARBA00005042"/>
    </source>
</evidence>
<dbReference type="GO" id="GO:0008444">
    <property type="term" value="F:CDP-diacylglycerol-glycerol-3-phosphate 3-phosphatidyltransferase activity"/>
    <property type="evidence" value="ECO:0007669"/>
    <property type="project" value="UniProtKB-EC"/>
</dbReference>
<dbReference type="EC" id="2.7.8.5" evidence="11"/>
<dbReference type="OrthoDB" id="10250191at2759"/>
<dbReference type="GO" id="GO:0005739">
    <property type="term" value="C:mitochondrion"/>
    <property type="evidence" value="ECO:0007669"/>
    <property type="project" value="UniProtKB-SubCell"/>
</dbReference>
<proteinExistence type="inferred from homology"/>
<dbReference type="GO" id="GO:0032049">
    <property type="term" value="P:cardiolipin biosynthetic process"/>
    <property type="evidence" value="ECO:0007669"/>
    <property type="project" value="InterPro"/>
</dbReference>
<comment type="pathway">
    <text evidence="2 11">Phospholipid metabolism; phosphatidylglycerol biosynthesis; phosphatidylglycerol from CDP-diacylglycerol: step 1/2.</text>
</comment>
<evidence type="ECO:0000256" key="7">
    <source>
        <dbReference type="ARBA" id="ARBA00023098"/>
    </source>
</evidence>
<keyword evidence="11" id="KW-0547">Nucleotide-binding</keyword>
<name>A0A9J6BV10_POLVA</name>
<keyword evidence="5 11" id="KW-0808">Transferase</keyword>
<dbReference type="CDD" id="cd09137">
    <property type="entry name" value="PLDc_PGS1_euk_2"/>
    <property type="match status" value="1"/>
</dbReference>
<keyword evidence="11" id="KW-0496">Mitochondrion</keyword>
<evidence type="ECO:0000256" key="4">
    <source>
        <dbReference type="ARBA" id="ARBA00022516"/>
    </source>
</evidence>
<evidence type="ECO:0000256" key="1">
    <source>
        <dbReference type="ARBA" id="ARBA00003537"/>
    </source>
</evidence>
<evidence type="ECO:0000313" key="15">
    <source>
        <dbReference type="Proteomes" id="UP001107558"/>
    </source>
</evidence>
<evidence type="ECO:0000259" key="13">
    <source>
        <dbReference type="PROSITE" id="PS50035"/>
    </source>
</evidence>